<dbReference type="GO" id="GO:0005743">
    <property type="term" value="C:mitochondrial inner membrane"/>
    <property type="evidence" value="ECO:0007669"/>
    <property type="project" value="TreeGrafter"/>
</dbReference>
<evidence type="ECO:0000313" key="3">
    <source>
        <dbReference type="WBParaSite" id="EgrG_000315300"/>
    </source>
</evidence>
<dbReference type="AlphaFoldDB" id="A0A068X4E6"/>
<reference evidence="1" key="2">
    <citation type="submission" date="2014-06" db="EMBL/GenBank/DDBJ databases">
        <authorList>
            <person name="Aslett M."/>
        </authorList>
    </citation>
    <scope>NUCLEOTIDE SEQUENCE</scope>
</reference>
<dbReference type="EMBL" id="LK028627">
    <property type="protein sequence ID" value="CDS24845.1"/>
    <property type="molecule type" value="Genomic_DNA"/>
</dbReference>
<dbReference type="GO" id="GO:0032981">
    <property type="term" value="P:mitochondrial respiratory chain complex I assembly"/>
    <property type="evidence" value="ECO:0007669"/>
    <property type="project" value="TreeGrafter"/>
</dbReference>
<dbReference type="Proteomes" id="UP000492820">
    <property type="component" value="Unassembled WGS sequence"/>
</dbReference>
<name>A0A068X4E6_ECHGR</name>
<dbReference type="Pfam" id="PF04430">
    <property type="entry name" value="DUF498"/>
    <property type="match status" value="1"/>
</dbReference>
<gene>
    <name evidence="1" type="ORF">EgrG_000315300</name>
</gene>
<dbReference type="InterPro" id="IPR007523">
    <property type="entry name" value="NDUFAF3/AAMDC"/>
</dbReference>
<dbReference type="PANTHER" id="PTHR21192">
    <property type="entry name" value="NUCLEAR PROTEIN E3-3"/>
    <property type="match status" value="1"/>
</dbReference>
<dbReference type="WBParaSite" id="EgrG_000315300">
    <property type="protein sequence ID" value="EgrG_000315300"/>
    <property type="gene ID" value="EgrG_000315300"/>
</dbReference>
<proteinExistence type="predicted"/>
<organism evidence="1">
    <name type="scientific">Echinococcus granulosus</name>
    <name type="common">Hydatid tapeworm</name>
    <dbReference type="NCBI Taxonomy" id="6210"/>
    <lineage>
        <taxon>Eukaryota</taxon>
        <taxon>Metazoa</taxon>
        <taxon>Spiralia</taxon>
        <taxon>Lophotrochozoa</taxon>
        <taxon>Platyhelminthes</taxon>
        <taxon>Cestoda</taxon>
        <taxon>Eucestoda</taxon>
        <taxon>Cyclophyllidea</taxon>
        <taxon>Taeniidae</taxon>
        <taxon>Echinococcus</taxon>
        <taxon>Echinococcus granulosus group</taxon>
    </lineage>
</organism>
<accession>A0A068X4E6</accession>
<sequence length="234" mass="26294">MNRFGPVWSRFAFRCAAPCPKVCTSRVGFFHSHRPLSSVSDAIIDPKKNSISADVNIVNYSLAGAYIVSYNEYGFMLSNGTAIHGPMVSFPQSAFSWRINSANDINEDSLSLFRILCPELEVLVIGKGAASEKINQREIINMCWKYNLGVEVLSTPLAVGTFNFLNFEGRYVAAALIPPNRIDVYDDRRQLKQLETARDIRLSIEEKPKIKRLPTPEAPAFLKRLVHPSDKDKQ</sequence>
<evidence type="ECO:0000313" key="1">
    <source>
        <dbReference type="EMBL" id="CDS24845.1"/>
    </source>
</evidence>
<dbReference type="PANTHER" id="PTHR21192:SF2">
    <property type="entry name" value="NADH DEHYDROGENASE [UBIQUINONE] 1 ALPHA SUBCOMPLEX ASSEMBLY FACTOR 3"/>
    <property type="match status" value="1"/>
</dbReference>
<reference evidence="1 2" key="1">
    <citation type="journal article" date="2013" name="Nature">
        <title>The genomes of four tapeworm species reveal adaptations to parasitism.</title>
        <authorList>
            <person name="Tsai I.J."/>
            <person name="Zarowiecki M."/>
            <person name="Holroyd N."/>
            <person name="Garciarrubio A."/>
            <person name="Sanchez-Flores A."/>
            <person name="Brooks K.L."/>
            <person name="Tracey A."/>
            <person name="Bobes R.J."/>
            <person name="Fragoso G."/>
            <person name="Sciutto E."/>
            <person name="Aslett M."/>
            <person name="Beasley H."/>
            <person name="Bennett H.M."/>
            <person name="Cai J."/>
            <person name="Camicia F."/>
            <person name="Clark R."/>
            <person name="Cucher M."/>
            <person name="De Silva N."/>
            <person name="Day T.A."/>
            <person name="Deplazes P."/>
            <person name="Estrada K."/>
            <person name="Fernandez C."/>
            <person name="Holland P.W."/>
            <person name="Hou J."/>
            <person name="Hu S."/>
            <person name="Huckvale T."/>
            <person name="Hung S.S."/>
            <person name="Kamenetzky L."/>
            <person name="Keane J.A."/>
            <person name="Kiss F."/>
            <person name="Koziol U."/>
            <person name="Lambert O."/>
            <person name="Liu K."/>
            <person name="Luo X."/>
            <person name="Luo Y."/>
            <person name="Macchiaroli N."/>
            <person name="Nichol S."/>
            <person name="Paps J."/>
            <person name="Parkinson J."/>
            <person name="Pouchkina-Stantcheva N."/>
            <person name="Riddiford N."/>
            <person name="Rosenzvit M."/>
            <person name="Salinas G."/>
            <person name="Wasmuth J.D."/>
            <person name="Zamanian M."/>
            <person name="Zheng Y."/>
            <person name="Cai X."/>
            <person name="Soberon X."/>
            <person name="Olson P.D."/>
            <person name="Laclette J.P."/>
            <person name="Brehm K."/>
            <person name="Berriman M."/>
            <person name="Garciarrubio A."/>
            <person name="Bobes R.J."/>
            <person name="Fragoso G."/>
            <person name="Sanchez-Flores A."/>
            <person name="Estrada K."/>
            <person name="Cevallos M.A."/>
            <person name="Morett E."/>
            <person name="Gonzalez V."/>
            <person name="Portillo T."/>
            <person name="Ochoa-Leyva A."/>
            <person name="Jose M.V."/>
            <person name="Sciutto E."/>
            <person name="Landa A."/>
            <person name="Jimenez L."/>
            <person name="Valdes V."/>
            <person name="Carrero J.C."/>
            <person name="Larralde C."/>
            <person name="Morales-Montor J."/>
            <person name="Limon-Lason J."/>
            <person name="Soberon X."/>
            <person name="Laclette J.P."/>
        </authorList>
    </citation>
    <scope>NUCLEOTIDE SEQUENCE [LARGE SCALE GENOMIC DNA]</scope>
</reference>
<dbReference type="InterPro" id="IPR036748">
    <property type="entry name" value="MTH938-like_sf"/>
</dbReference>
<dbReference type="SUPFAM" id="SSF64076">
    <property type="entry name" value="MTH938-like"/>
    <property type="match status" value="1"/>
</dbReference>
<dbReference type="Gene3D" id="3.40.1230.10">
    <property type="entry name" value="MTH938-like"/>
    <property type="match status" value="1"/>
</dbReference>
<reference evidence="3" key="3">
    <citation type="submission" date="2020-10" db="UniProtKB">
        <authorList>
            <consortium name="WormBaseParasite"/>
        </authorList>
    </citation>
    <scope>IDENTIFICATION</scope>
</reference>
<dbReference type="OrthoDB" id="2588832at2759"/>
<protein>
    <submittedName>
        <fullName evidence="1 3">Expressed protein</fullName>
    </submittedName>
</protein>
<evidence type="ECO:0000313" key="2">
    <source>
        <dbReference type="Proteomes" id="UP000492820"/>
    </source>
</evidence>